<feature type="chain" id="PRO_5016965833" description="DUF3015 domain-containing protein" evidence="1">
    <location>
        <begin position="22"/>
        <end position="118"/>
    </location>
</feature>
<keyword evidence="1" id="KW-0732">Signal</keyword>
<dbReference type="Proteomes" id="UP000264719">
    <property type="component" value="Unassembled WGS sequence"/>
</dbReference>
<feature type="signal peptide" evidence="1">
    <location>
        <begin position="1"/>
        <end position="21"/>
    </location>
</feature>
<gene>
    <name evidence="2" type="ORF">DCS45_22540</name>
</gene>
<evidence type="ECO:0008006" key="4">
    <source>
        <dbReference type="Google" id="ProtNLM"/>
    </source>
</evidence>
<accession>A0A348WJB5</accession>
<proteinExistence type="predicted"/>
<evidence type="ECO:0000313" key="3">
    <source>
        <dbReference type="Proteomes" id="UP000264719"/>
    </source>
</evidence>
<name>A0A348WJB5_9RHOB</name>
<reference evidence="2 3" key="1">
    <citation type="journal article" date="2018" name="Nat. Biotechnol.">
        <title>A standardized bacterial taxonomy based on genome phylogeny substantially revises the tree of life.</title>
        <authorList>
            <person name="Parks D.H."/>
            <person name="Chuvochina M."/>
            <person name="Waite D.W."/>
            <person name="Rinke C."/>
            <person name="Skarshewski A."/>
            <person name="Chaumeil P.A."/>
            <person name="Hugenholtz P."/>
        </authorList>
    </citation>
    <scope>NUCLEOTIDE SEQUENCE [LARGE SCALE GENOMIC DNA]</scope>
    <source>
        <strain evidence="2">UBA9169</strain>
    </source>
</reference>
<sequence>MKHLLTASLVALSLTAGDAQANPCVALDFDLKIAVQDALMGAEDPRVSRLAGYLNDSFYNDLSCRMTLTYTGEALQALLGNPPELMKAALTMPAPRNQSDALILILQAMQATVDELPG</sequence>
<comment type="caution">
    <text evidence="2">The sequence shown here is derived from an EMBL/GenBank/DDBJ whole genome shotgun (WGS) entry which is preliminary data.</text>
</comment>
<organism evidence="2 3">
    <name type="scientific">Roseovarius nubinhibens</name>
    <dbReference type="NCBI Taxonomy" id="314263"/>
    <lineage>
        <taxon>Bacteria</taxon>
        <taxon>Pseudomonadati</taxon>
        <taxon>Pseudomonadota</taxon>
        <taxon>Alphaproteobacteria</taxon>
        <taxon>Rhodobacterales</taxon>
        <taxon>Roseobacteraceae</taxon>
        <taxon>Roseovarius</taxon>
    </lineage>
</organism>
<dbReference type="AlphaFoldDB" id="A0A348WJB5"/>
<dbReference type="RefSeq" id="WP_339853871.1">
    <property type="nucleotide sequence ID" value="NZ_CAXAXR010000006.1"/>
</dbReference>
<evidence type="ECO:0000256" key="1">
    <source>
        <dbReference type="SAM" id="SignalP"/>
    </source>
</evidence>
<protein>
    <recommendedName>
        <fullName evidence="4">DUF3015 domain-containing protein</fullName>
    </recommendedName>
</protein>
<evidence type="ECO:0000313" key="2">
    <source>
        <dbReference type="EMBL" id="HAR54627.1"/>
    </source>
</evidence>
<dbReference type="EMBL" id="DMVW01000220">
    <property type="protein sequence ID" value="HAR54627.1"/>
    <property type="molecule type" value="Genomic_DNA"/>
</dbReference>